<dbReference type="RefSeq" id="WP_114841165.1">
    <property type="nucleotide sequence ID" value="NZ_CP031219.1"/>
</dbReference>
<accession>A0AAX2AJI8</accession>
<dbReference type="Pfam" id="PF09565">
    <property type="entry name" value="RE_NgoFVII"/>
    <property type="match status" value="1"/>
</dbReference>
<keyword evidence="3" id="KW-1185">Reference proteome</keyword>
<dbReference type="Gene3D" id="3.30.870.10">
    <property type="entry name" value="Endonuclease Chain A"/>
    <property type="match status" value="1"/>
</dbReference>
<evidence type="ECO:0000313" key="2">
    <source>
        <dbReference type="EMBL" id="RXK16512.1"/>
    </source>
</evidence>
<organism evidence="2 3">
    <name type="scientific">Malaciobacter mytili LMG 24559</name>
    <dbReference type="NCBI Taxonomy" id="1032238"/>
    <lineage>
        <taxon>Bacteria</taxon>
        <taxon>Pseudomonadati</taxon>
        <taxon>Campylobacterota</taxon>
        <taxon>Epsilonproteobacteria</taxon>
        <taxon>Campylobacterales</taxon>
        <taxon>Arcobacteraceae</taxon>
        <taxon>Malaciobacter</taxon>
    </lineage>
</organism>
<name>A0AAX2AJI8_9BACT</name>
<dbReference type="KEGG" id="amyt:AMYT_0696"/>
<dbReference type="InterPro" id="IPR019065">
    <property type="entry name" value="RE_NgoFVII_N"/>
</dbReference>
<gene>
    <name evidence="2" type="ORF">CP985_02890</name>
</gene>
<comment type="caution">
    <text evidence="2">The sequence shown here is derived from an EMBL/GenBank/DDBJ whole genome shotgun (WGS) entry which is preliminary data.</text>
</comment>
<dbReference type="AlphaFoldDB" id="A0AAX2AJI8"/>
<proteinExistence type="predicted"/>
<feature type="domain" description="Restriction endonuclease type II NgoFVII N-terminal" evidence="1">
    <location>
        <begin position="103"/>
        <end position="159"/>
    </location>
</feature>
<dbReference type="EMBL" id="NXID01000006">
    <property type="protein sequence ID" value="RXK16512.1"/>
    <property type="molecule type" value="Genomic_DNA"/>
</dbReference>
<protein>
    <recommendedName>
        <fullName evidence="1">Restriction endonuclease type II NgoFVII N-terminal domain-containing protein</fullName>
    </recommendedName>
</protein>
<reference evidence="2 3" key="1">
    <citation type="submission" date="2017-09" db="EMBL/GenBank/DDBJ databases">
        <title>Genomics of the genus Arcobacter.</title>
        <authorList>
            <person name="Perez-Cataluna A."/>
            <person name="Figueras M.J."/>
            <person name="Salas-Masso N."/>
        </authorList>
    </citation>
    <scope>NUCLEOTIDE SEQUENCE [LARGE SCALE GENOMIC DNA]</scope>
    <source>
        <strain evidence="2 3">CECT 7386</strain>
    </source>
</reference>
<evidence type="ECO:0000313" key="3">
    <source>
        <dbReference type="Proteomes" id="UP000290092"/>
    </source>
</evidence>
<evidence type="ECO:0000259" key="1">
    <source>
        <dbReference type="Pfam" id="PF09565"/>
    </source>
</evidence>
<dbReference type="CDD" id="cd09117">
    <property type="entry name" value="PLDc_Bfil_DEXD_like"/>
    <property type="match status" value="1"/>
</dbReference>
<dbReference type="SUPFAM" id="SSF56024">
    <property type="entry name" value="Phospholipase D/nuclease"/>
    <property type="match status" value="1"/>
</dbReference>
<sequence length="382" mass="44326">MEIINNTSGLCKDIKIVNNVINSNTIKNHKELLKSLISISDKVIIASPFLMEDFEDFFKEINIKNVYFELITTCIPRGNEQIIKPFQLNNFAKTIKLFTNKWPKIHLMQSLHSKIYLFYKDDIRLCGIVTSANFTIRGLVSNHETGIITTSSQTIETLENELLSSIDYVSLSEYQIKQLCVIAEKMKNEKRFEFQKDIDIRLEKNIEKLCTPSKGNKNIKLKENAQYFIKVSGVKDRPILPADKRKINEPHTVLHFAREPKKIKNGDCLLEVAVGGKCFLSYYTKASNVFFRTEKEQEINKDYKRWPFYIYANNLSLNFGEKWFETPLYYEDVIKGFKNKFPNCYITYAGGNSLKGAIQLGNSYIQVTKEFGEYVKEIIDNQ</sequence>
<dbReference type="Proteomes" id="UP000290092">
    <property type="component" value="Unassembled WGS sequence"/>
</dbReference>